<proteinExistence type="predicted"/>
<keyword evidence="1" id="KW-0812">Transmembrane</keyword>
<dbReference type="EMBL" id="SGBC01000004">
    <property type="protein sequence ID" value="RZD15724.1"/>
    <property type="molecule type" value="Genomic_DNA"/>
</dbReference>
<dbReference type="AlphaFoldDB" id="A0A519BEN4"/>
<organism evidence="2 3">
    <name type="scientific">Acididesulfobacter guangdongensis</name>
    <dbReference type="NCBI Taxonomy" id="2597225"/>
    <lineage>
        <taxon>Bacteria</taxon>
        <taxon>Deltaproteobacteria</taxon>
        <taxon>Candidatus Acidulodesulfobacterales</taxon>
        <taxon>Candidatus Acididesulfobacter</taxon>
    </lineage>
</organism>
<sequence>MIGYINLGILLITLGFVIGVYVHTDRKISLNKNLSDKITEVDNKLSARIDRLSDRMDRLYDILVHMGFREERIYRDKAANE</sequence>
<reference evidence="2 3" key="1">
    <citation type="journal article" date="2019" name="ISME J.">
        <title>Insights into ecological role of a new deltaproteobacterial order Candidatus Acidulodesulfobacterales by metagenomics and metatranscriptomics.</title>
        <authorList>
            <person name="Tan S."/>
            <person name="Liu J."/>
            <person name="Fang Y."/>
            <person name="Hedlund B.P."/>
            <person name="Lian Z.H."/>
            <person name="Huang L.Y."/>
            <person name="Li J.T."/>
            <person name="Huang L.N."/>
            <person name="Li W.J."/>
            <person name="Jiang H.C."/>
            <person name="Dong H.L."/>
            <person name="Shu W.S."/>
        </authorList>
    </citation>
    <scope>NUCLEOTIDE SEQUENCE [LARGE SCALE GENOMIC DNA]</scope>
    <source>
        <strain evidence="2">AP2</strain>
    </source>
</reference>
<keyword evidence="1" id="KW-0472">Membrane</keyword>
<dbReference type="Proteomes" id="UP000316562">
    <property type="component" value="Unassembled WGS sequence"/>
</dbReference>
<feature type="transmembrane region" description="Helical" evidence="1">
    <location>
        <begin position="6"/>
        <end position="24"/>
    </location>
</feature>
<comment type="caution">
    <text evidence="2">The sequence shown here is derived from an EMBL/GenBank/DDBJ whole genome shotgun (WGS) entry which is preliminary data.</text>
</comment>
<name>A0A519BEN4_ACIG2</name>
<accession>A0A519BEN4</accession>
<keyword evidence="1" id="KW-1133">Transmembrane helix</keyword>
<evidence type="ECO:0000313" key="3">
    <source>
        <dbReference type="Proteomes" id="UP000316562"/>
    </source>
</evidence>
<protein>
    <submittedName>
        <fullName evidence="2">Uncharacterized protein</fullName>
    </submittedName>
</protein>
<gene>
    <name evidence="2" type="ORF">EVJ46_09390</name>
</gene>
<evidence type="ECO:0000313" key="2">
    <source>
        <dbReference type="EMBL" id="RZD15724.1"/>
    </source>
</evidence>
<evidence type="ECO:0000256" key="1">
    <source>
        <dbReference type="SAM" id="Phobius"/>
    </source>
</evidence>